<accession>A0ABC9Z1L2</accession>
<feature type="coiled-coil region" evidence="1">
    <location>
        <begin position="39"/>
        <end position="100"/>
    </location>
</feature>
<reference evidence="2 5" key="3">
    <citation type="submission" date="2016-10" db="EMBL/GenBank/DDBJ databases">
        <title>Genome sequence of Nocardia seriolae strain EM150506, isolated from Anguila japonica.</title>
        <authorList>
            <person name="Han H.-J."/>
        </authorList>
    </citation>
    <scope>NUCLEOTIDE SEQUENCE [LARGE SCALE GENOMIC DNA]</scope>
    <source>
        <strain evidence="2 5">EM150506</strain>
    </source>
</reference>
<dbReference type="GeneID" id="93375921"/>
<dbReference type="EMBL" id="CP017839">
    <property type="protein sequence ID" value="APA97541.1"/>
    <property type="molecule type" value="Genomic_DNA"/>
</dbReference>
<organism evidence="3 4">
    <name type="scientific">Nocardia seriolae</name>
    <dbReference type="NCBI Taxonomy" id="37332"/>
    <lineage>
        <taxon>Bacteria</taxon>
        <taxon>Bacillati</taxon>
        <taxon>Actinomycetota</taxon>
        <taxon>Actinomycetes</taxon>
        <taxon>Mycobacteriales</taxon>
        <taxon>Nocardiaceae</taxon>
        <taxon>Nocardia</taxon>
    </lineage>
</organism>
<dbReference type="Proteomes" id="UP000180166">
    <property type="component" value="Chromosome"/>
</dbReference>
<dbReference type="RefSeq" id="WP_033089981.1">
    <property type="nucleotide sequence ID" value="NZ_AP017900.1"/>
</dbReference>
<evidence type="ECO:0000313" key="4">
    <source>
        <dbReference type="Proteomes" id="UP000037179"/>
    </source>
</evidence>
<reference evidence="3 4" key="2">
    <citation type="journal article" date="2016" name="Genome Announc.">
        <title>Draft Genome Sequence of Erythromycin- and Oxytetracycline-Sensitive Nocardia seriolae Strain U-1 (NBRC 110359).</title>
        <authorList>
            <person name="Imajoh M."/>
            <person name="Sukeda M."/>
            <person name="Shimizu M."/>
            <person name="Yamane J."/>
            <person name="Ohnishi K."/>
            <person name="Oshima S."/>
        </authorList>
    </citation>
    <scope>NUCLEOTIDE SEQUENCE [LARGE SCALE GENOMIC DNA]</scope>
    <source>
        <strain evidence="3 4">U-1</strain>
    </source>
</reference>
<evidence type="ECO:0000256" key="1">
    <source>
        <dbReference type="SAM" id="Coils"/>
    </source>
</evidence>
<gene>
    <name evidence="2" type="ORF">NS506_03489</name>
    <name evidence="3" type="ORF">NSK11_contig00113-0028</name>
</gene>
<dbReference type="KEGG" id="nsr:NS506_03489"/>
<proteinExistence type="predicted"/>
<dbReference type="AlphaFoldDB" id="A0ABC9Z1L2"/>
<protein>
    <submittedName>
        <fullName evidence="3">Uncharacterized protein</fullName>
    </submittedName>
</protein>
<keyword evidence="4" id="KW-1185">Reference proteome</keyword>
<evidence type="ECO:0000313" key="3">
    <source>
        <dbReference type="EMBL" id="GAP31410.1"/>
    </source>
</evidence>
<reference evidence="4" key="1">
    <citation type="submission" date="2015-07" db="EMBL/GenBank/DDBJ databases">
        <title>Nocardia seriolae U-1 whole genome shotgun sequence.</title>
        <authorList>
            <person name="Imajoh M."/>
            <person name="Fukumoto Y."/>
            <person name="Sukeda M."/>
            <person name="Yamane J."/>
            <person name="Yamasaki K."/>
            <person name="Shimizu M."/>
            <person name="Ohnishi K."/>
            <person name="Oshima S."/>
        </authorList>
    </citation>
    <scope>NUCLEOTIDE SEQUENCE [LARGE SCALE GENOMIC DNA]</scope>
    <source>
        <strain evidence="4">U-1</strain>
    </source>
</reference>
<sequence length="173" mass="19271">MFRDAGALEMFVAQQVIAEYEKPEILARLDRGNDNAGRIAELQQRIETTTGNLDAEADRRTEALSGAPDADDLRVIDRTIAGLKSNLKALRAEQDSLRSAAALAVLADIGSTPGELRKAWDKKGSRSRHEATARLVEKVIVKPARVYAAKWEDQNGKVWRFDKDSVDIVWREL</sequence>
<evidence type="ECO:0000313" key="2">
    <source>
        <dbReference type="EMBL" id="APA97541.1"/>
    </source>
</evidence>
<name>A0ABC9Z1L2_9NOCA</name>
<evidence type="ECO:0000313" key="5">
    <source>
        <dbReference type="Proteomes" id="UP000180166"/>
    </source>
</evidence>
<dbReference type="EMBL" id="BBYQ01000113">
    <property type="protein sequence ID" value="GAP31410.1"/>
    <property type="molecule type" value="Genomic_DNA"/>
</dbReference>
<dbReference type="Proteomes" id="UP000037179">
    <property type="component" value="Unassembled WGS sequence"/>
</dbReference>
<keyword evidence="1" id="KW-0175">Coiled coil</keyword>